<dbReference type="EMBL" id="BAABRU010000019">
    <property type="protein sequence ID" value="GAA5530472.1"/>
    <property type="molecule type" value="Genomic_DNA"/>
</dbReference>
<dbReference type="Gene3D" id="3.30.300.50">
    <property type="match status" value="1"/>
</dbReference>
<keyword evidence="6" id="KW-0732">Signal</keyword>
<dbReference type="GO" id="GO:0008233">
    <property type="term" value="F:peptidase activity"/>
    <property type="evidence" value="ECO:0007669"/>
    <property type="project" value="UniProtKB-KW"/>
</dbReference>
<dbReference type="InterPro" id="IPR035070">
    <property type="entry name" value="Streptogrisin_prodomain"/>
</dbReference>
<evidence type="ECO:0000256" key="4">
    <source>
        <dbReference type="ARBA" id="ARBA00022825"/>
    </source>
</evidence>
<dbReference type="InterPro" id="IPR001316">
    <property type="entry name" value="Pept_S1A_streptogrisin"/>
</dbReference>
<accession>A0ABP9X4Z0</accession>
<dbReference type="GO" id="GO:0006508">
    <property type="term" value="P:proteolysis"/>
    <property type="evidence" value="ECO:0007669"/>
    <property type="project" value="UniProtKB-KW"/>
</dbReference>
<dbReference type="PRINTS" id="PR00861">
    <property type="entry name" value="ALYTICPTASE"/>
</dbReference>
<keyword evidence="5" id="KW-1015">Disulfide bond</keyword>
<dbReference type="CDD" id="cd21112">
    <property type="entry name" value="alphaLP-like"/>
    <property type="match status" value="1"/>
</dbReference>
<dbReference type="RefSeq" id="WP_345724069.1">
    <property type="nucleotide sequence ID" value="NZ_BAABRU010000019.1"/>
</dbReference>
<dbReference type="InterPro" id="IPR009003">
    <property type="entry name" value="Peptidase_S1_PA"/>
</dbReference>
<keyword evidence="4" id="KW-0720">Serine protease</keyword>
<evidence type="ECO:0000256" key="1">
    <source>
        <dbReference type="ARBA" id="ARBA00007664"/>
    </source>
</evidence>
<evidence type="ECO:0000256" key="2">
    <source>
        <dbReference type="ARBA" id="ARBA00022670"/>
    </source>
</evidence>
<name>A0ABP9X4Z0_9CHLR</name>
<evidence type="ECO:0000256" key="5">
    <source>
        <dbReference type="ARBA" id="ARBA00023157"/>
    </source>
</evidence>
<comment type="similarity">
    <text evidence="1">Belongs to the peptidase S1 family.</text>
</comment>
<comment type="caution">
    <text evidence="7">The sequence shown here is derived from an EMBL/GenBank/DDBJ whole genome shotgun (WGS) entry which is preliminary data.</text>
</comment>
<organism evidence="7 8">
    <name type="scientific">Herpetosiphon gulosus</name>
    <dbReference type="NCBI Taxonomy" id="1973496"/>
    <lineage>
        <taxon>Bacteria</taxon>
        <taxon>Bacillati</taxon>
        <taxon>Chloroflexota</taxon>
        <taxon>Chloroflexia</taxon>
        <taxon>Herpetosiphonales</taxon>
        <taxon>Herpetosiphonaceae</taxon>
        <taxon>Herpetosiphon</taxon>
    </lineage>
</organism>
<feature type="signal peptide" evidence="6">
    <location>
        <begin position="1"/>
        <end position="28"/>
    </location>
</feature>
<gene>
    <name evidence="7" type="primary">alpha-LP</name>
    <name evidence="7" type="ORF">Hgul01_04291</name>
</gene>
<keyword evidence="8" id="KW-1185">Reference proteome</keyword>
<keyword evidence="3" id="KW-0378">Hydrolase</keyword>
<dbReference type="Gene3D" id="2.40.10.10">
    <property type="entry name" value="Trypsin-like serine proteases"/>
    <property type="match status" value="2"/>
</dbReference>
<dbReference type="InterPro" id="IPR043504">
    <property type="entry name" value="Peptidase_S1_PA_chymotrypsin"/>
</dbReference>
<reference evidence="7 8" key="1">
    <citation type="submission" date="2024-02" db="EMBL/GenBank/DDBJ databases">
        <title>Herpetosiphon gulosus NBRC 112829.</title>
        <authorList>
            <person name="Ichikawa N."/>
            <person name="Katano-Makiyama Y."/>
            <person name="Hidaka K."/>
        </authorList>
    </citation>
    <scope>NUCLEOTIDE SEQUENCE [LARGE SCALE GENOMIC DNA]</scope>
    <source>
        <strain evidence="7 8">NBRC 112829</strain>
    </source>
</reference>
<dbReference type="SUPFAM" id="SSF50494">
    <property type="entry name" value="Trypsin-like serine proteases"/>
    <property type="match status" value="1"/>
</dbReference>
<dbReference type="Proteomes" id="UP001428290">
    <property type="component" value="Unassembled WGS sequence"/>
</dbReference>
<evidence type="ECO:0000256" key="3">
    <source>
        <dbReference type="ARBA" id="ARBA00022801"/>
    </source>
</evidence>
<protein>
    <submittedName>
        <fullName evidence="7">Alpha-lytic protease</fullName>
    </submittedName>
</protein>
<evidence type="ECO:0000313" key="8">
    <source>
        <dbReference type="Proteomes" id="UP001428290"/>
    </source>
</evidence>
<feature type="chain" id="PRO_5046462414" evidence="6">
    <location>
        <begin position="29"/>
        <end position="392"/>
    </location>
</feature>
<keyword evidence="2 7" id="KW-0645">Protease</keyword>
<evidence type="ECO:0000256" key="6">
    <source>
        <dbReference type="SAM" id="SignalP"/>
    </source>
</evidence>
<proteinExistence type="inferred from homology"/>
<sequence>MAHRLFKQAWRGSLVAALLLTIPIAGHAQVSQPSLESSDQEAADFDYANYAQHFQVTSAIAAQRFRIQAAAGDLEAVLRRNESAIFAGLWIEHAPTFRVIVQFTSAGSQTLSPYLTDPELAAVVEVRTATQTVNGLEQDQATTRAAINNLGVNHDSDIVIQTGRIEVYVVDSSIIDTAQRQGRLVLPANVDIVTVARLSQPQADVYGGLSITGCTSGFAVKHIDNTKGIATAGHCGNAQALGGINLTYKNGIVSYSHDIQWHTAVGNTIKNQIRYKLDGTRRNITATKSRVSQSVGTVVCKYGRTTAYTCGTISSKNYAPSYVTNANATFIRVDNNAGYTDLTAGGDSGGPWFVNGTAYGIQSGDVGADPNDSIYMAVNYITGMNVSVMTAP</sequence>
<evidence type="ECO:0000313" key="7">
    <source>
        <dbReference type="EMBL" id="GAA5530472.1"/>
    </source>
</evidence>